<keyword evidence="1" id="KW-0472">Membrane</keyword>
<evidence type="ECO:0000256" key="1">
    <source>
        <dbReference type="SAM" id="Phobius"/>
    </source>
</evidence>
<organism evidence="2">
    <name type="scientific">Pyricularia oryzae (strain Y34)</name>
    <name type="common">Rice blast fungus</name>
    <name type="synonym">Magnaporthe oryzae</name>
    <dbReference type="NCBI Taxonomy" id="1143189"/>
    <lineage>
        <taxon>Eukaryota</taxon>
        <taxon>Fungi</taxon>
        <taxon>Dikarya</taxon>
        <taxon>Ascomycota</taxon>
        <taxon>Pezizomycotina</taxon>
        <taxon>Sordariomycetes</taxon>
        <taxon>Sordariomycetidae</taxon>
        <taxon>Magnaporthales</taxon>
        <taxon>Pyriculariaceae</taxon>
        <taxon>Pyricularia</taxon>
    </lineage>
</organism>
<protein>
    <submittedName>
        <fullName evidence="2">Uncharacterized protein</fullName>
    </submittedName>
</protein>
<dbReference type="Proteomes" id="UP000011086">
    <property type="component" value="Unassembled WGS sequence"/>
</dbReference>
<name>A0AA97NZV5_PYRO3</name>
<reference evidence="2" key="1">
    <citation type="journal article" date="2012" name="PLoS Genet.">
        <title>Comparative analysis of the genomes of two field isolates of the rice blast fungus Magnaporthe oryzae.</title>
        <authorList>
            <person name="Xue M."/>
            <person name="Yang J."/>
            <person name="Li Z."/>
            <person name="Hu S."/>
            <person name="Yao N."/>
            <person name="Dean R.A."/>
            <person name="Zhao W."/>
            <person name="Shen M."/>
            <person name="Zhang H."/>
            <person name="Li C."/>
            <person name="Liu L."/>
            <person name="Cao L."/>
            <person name="Xu X."/>
            <person name="Xing Y."/>
            <person name="Hsiang T."/>
            <person name="Zhang Z."/>
            <person name="Xu J.R."/>
            <person name="Peng Y.L."/>
        </authorList>
    </citation>
    <scope>NUCLEOTIDE SEQUENCE</scope>
    <source>
        <strain evidence="2">Y34</strain>
    </source>
</reference>
<proteinExistence type="predicted"/>
<feature type="transmembrane region" description="Helical" evidence="1">
    <location>
        <begin position="75"/>
        <end position="94"/>
    </location>
</feature>
<keyword evidence="1" id="KW-1133">Transmembrane helix</keyword>
<gene>
    <name evidence="2" type="ORF">OOU_Y34scaffold00513g2</name>
</gene>
<dbReference type="EMBL" id="JH793229">
    <property type="protein sequence ID" value="ELQ39207.1"/>
    <property type="molecule type" value="Genomic_DNA"/>
</dbReference>
<keyword evidence="1" id="KW-0812">Transmembrane</keyword>
<dbReference type="AlphaFoldDB" id="A0AA97NZV5"/>
<sequence>MDRHPRLGSGASGLGSGDSGLGFGDSGLGFGDSGLGFGDSGLGSGQRPTIAYTAFPLLPTADLLLICIPEFPLRTAFRVIVVGLSVGVCIVNVWSEGPAKRTTVKILFNTRKTP</sequence>
<accession>A0AA97NZV5</accession>
<evidence type="ECO:0000313" key="2">
    <source>
        <dbReference type="EMBL" id="ELQ39207.1"/>
    </source>
</evidence>